<dbReference type="EMBL" id="MU155270">
    <property type="protein sequence ID" value="KAF9477158.1"/>
    <property type="molecule type" value="Genomic_DNA"/>
</dbReference>
<feature type="signal peptide" evidence="2">
    <location>
        <begin position="1"/>
        <end position="21"/>
    </location>
</feature>
<sequence length="328" mass="36979">MRWTFQWFILIHLLLTIQCIARPITSDLAEPSNIWRRNPSPSGRKRAGSNSSRGSSKKRQKQKAPPKDPHQVKAKQLKNRNYRKTAIEASSDPSSKWSGVDADHILEAQIVSNYLNMHRNGQAVGQACMTEIQKHMNSKNNLMMLKKEQNQHKAGVVAKLMHGHDPEGFKPDAKDAIKSKDIRNKLLQTASNIDKLFQGNAQCSHIHTPNKNGIHEIAVKMVNHAQNKAATPVKQKAAKKKARRPSYFGVIDLTMKLRSWKDPAREHWNRVDVVKWKAVPRRLAHSSALGCARRSPTGGANFQLATTQTSVLTFNIQSLNNVEILHSR</sequence>
<dbReference type="Proteomes" id="UP000807469">
    <property type="component" value="Unassembled WGS sequence"/>
</dbReference>
<evidence type="ECO:0000256" key="1">
    <source>
        <dbReference type="SAM" id="MobiDB-lite"/>
    </source>
</evidence>
<organism evidence="3 4">
    <name type="scientific">Pholiota conissans</name>
    <dbReference type="NCBI Taxonomy" id="109636"/>
    <lineage>
        <taxon>Eukaryota</taxon>
        <taxon>Fungi</taxon>
        <taxon>Dikarya</taxon>
        <taxon>Basidiomycota</taxon>
        <taxon>Agaricomycotina</taxon>
        <taxon>Agaricomycetes</taxon>
        <taxon>Agaricomycetidae</taxon>
        <taxon>Agaricales</taxon>
        <taxon>Agaricineae</taxon>
        <taxon>Strophariaceae</taxon>
        <taxon>Pholiota</taxon>
    </lineage>
</organism>
<proteinExistence type="predicted"/>
<evidence type="ECO:0000256" key="2">
    <source>
        <dbReference type="SAM" id="SignalP"/>
    </source>
</evidence>
<protein>
    <submittedName>
        <fullName evidence="3">Uncharacterized protein</fullName>
    </submittedName>
</protein>
<comment type="caution">
    <text evidence="3">The sequence shown here is derived from an EMBL/GenBank/DDBJ whole genome shotgun (WGS) entry which is preliminary data.</text>
</comment>
<evidence type="ECO:0000313" key="3">
    <source>
        <dbReference type="EMBL" id="KAF9477158.1"/>
    </source>
</evidence>
<keyword evidence="4" id="KW-1185">Reference proteome</keyword>
<feature type="region of interest" description="Disordered" evidence="1">
    <location>
        <begin position="31"/>
        <end position="98"/>
    </location>
</feature>
<feature type="chain" id="PRO_5040480097" evidence="2">
    <location>
        <begin position="22"/>
        <end position="328"/>
    </location>
</feature>
<evidence type="ECO:0000313" key="4">
    <source>
        <dbReference type="Proteomes" id="UP000807469"/>
    </source>
</evidence>
<feature type="compositionally biased region" description="Basic residues" evidence="1">
    <location>
        <begin position="55"/>
        <end position="64"/>
    </location>
</feature>
<dbReference type="AlphaFoldDB" id="A0A9P6CZ04"/>
<reference evidence="3" key="1">
    <citation type="submission" date="2020-11" db="EMBL/GenBank/DDBJ databases">
        <authorList>
            <consortium name="DOE Joint Genome Institute"/>
            <person name="Ahrendt S."/>
            <person name="Riley R."/>
            <person name="Andreopoulos W."/>
            <person name="Labutti K."/>
            <person name="Pangilinan J."/>
            <person name="Ruiz-Duenas F.J."/>
            <person name="Barrasa J.M."/>
            <person name="Sanchez-Garcia M."/>
            <person name="Camarero S."/>
            <person name="Miyauchi S."/>
            <person name="Serrano A."/>
            <person name="Linde D."/>
            <person name="Babiker R."/>
            <person name="Drula E."/>
            <person name="Ayuso-Fernandez I."/>
            <person name="Pacheco R."/>
            <person name="Padilla G."/>
            <person name="Ferreira P."/>
            <person name="Barriuso J."/>
            <person name="Kellner H."/>
            <person name="Castanera R."/>
            <person name="Alfaro M."/>
            <person name="Ramirez L."/>
            <person name="Pisabarro A.G."/>
            <person name="Kuo A."/>
            <person name="Tritt A."/>
            <person name="Lipzen A."/>
            <person name="He G."/>
            <person name="Yan M."/>
            <person name="Ng V."/>
            <person name="Cullen D."/>
            <person name="Martin F."/>
            <person name="Rosso M.-N."/>
            <person name="Henrissat B."/>
            <person name="Hibbett D."/>
            <person name="Martinez A.T."/>
            <person name="Grigoriev I.V."/>
        </authorList>
    </citation>
    <scope>NUCLEOTIDE SEQUENCE</scope>
    <source>
        <strain evidence="3">CIRM-BRFM 674</strain>
    </source>
</reference>
<gene>
    <name evidence="3" type="ORF">BDN70DRAFT_948771</name>
</gene>
<accession>A0A9P6CZ04</accession>
<name>A0A9P6CZ04_9AGAR</name>
<keyword evidence="2" id="KW-0732">Signal</keyword>
<feature type="compositionally biased region" description="Basic residues" evidence="1">
    <location>
        <begin position="72"/>
        <end position="83"/>
    </location>
</feature>